<evidence type="ECO:0000256" key="1">
    <source>
        <dbReference type="SAM" id="MobiDB-lite"/>
    </source>
</evidence>
<reference evidence="2 3" key="1">
    <citation type="submission" date="2021-03" db="EMBL/GenBank/DDBJ databases">
        <authorList>
            <person name="Kim M.K."/>
        </authorList>
    </citation>
    <scope>NUCLEOTIDE SEQUENCE [LARGE SCALE GENOMIC DNA]</scope>
    <source>
        <strain evidence="2 3">BT442</strain>
    </source>
</reference>
<gene>
    <name evidence="2" type="ORF">J4E00_20550</name>
</gene>
<protein>
    <submittedName>
        <fullName evidence="2">Uncharacterized protein</fullName>
    </submittedName>
</protein>
<feature type="region of interest" description="Disordered" evidence="1">
    <location>
        <begin position="1"/>
        <end position="24"/>
    </location>
</feature>
<name>A0ABS3QJY9_9BACT</name>
<accession>A0ABS3QJY9</accession>
<proteinExistence type="predicted"/>
<comment type="caution">
    <text evidence="2">The sequence shown here is derived from an EMBL/GenBank/DDBJ whole genome shotgun (WGS) entry which is preliminary data.</text>
</comment>
<dbReference type="EMBL" id="JAGETZ010000011">
    <property type="protein sequence ID" value="MBO2011467.1"/>
    <property type="molecule type" value="Genomic_DNA"/>
</dbReference>
<organism evidence="2 3">
    <name type="scientific">Hymenobacter negativus</name>
    <dbReference type="NCBI Taxonomy" id="2795026"/>
    <lineage>
        <taxon>Bacteria</taxon>
        <taxon>Pseudomonadati</taxon>
        <taxon>Bacteroidota</taxon>
        <taxon>Cytophagia</taxon>
        <taxon>Cytophagales</taxon>
        <taxon>Hymenobacteraceae</taxon>
        <taxon>Hymenobacter</taxon>
    </lineage>
</organism>
<evidence type="ECO:0000313" key="2">
    <source>
        <dbReference type="EMBL" id="MBO2011467.1"/>
    </source>
</evidence>
<dbReference type="Proteomes" id="UP000664369">
    <property type="component" value="Unassembled WGS sequence"/>
</dbReference>
<evidence type="ECO:0000313" key="3">
    <source>
        <dbReference type="Proteomes" id="UP000664369"/>
    </source>
</evidence>
<dbReference type="RefSeq" id="WP_208177156.1">
    <property type="nucleotide sequence ID" value="NZ_JAGETZ010000011.1"/>
</dbReference>
<sequence>MKFNNTHGFCQPGDNSDELQDFPRPRKRNQMKAFVAADNAIGEVFGVQYADKEQLVFAPNRLGILFLNILLSK</sequence>
<keyword evidence="3" id="KW-1185">Reference proteome</keyword>